<evidence type="ECO:0000313" key="2">
    <source>
        <dbReference type="Proteomes" id="UP001227386"/>
    </source>
</evidence>
<dbReference type="RefSeq" id="WP_256453518.1">
    <property type="nucleotide sequence ID" value="NZ_CP123771.1"/>
</dbReference>
<evidence type="ECO:0000313" key="1">
    <source>
        <dbReference type="EMBL" id="WGO91809.1"/>
    </source>
</evidence>
<gene>
    <name evidence="1" type="ORF">QCD61_19120</name>
</gene>
<dbReference type="EMBL" id="CP123771">
    <property type="protein sequence ID" value="WGO91809.1"/>
    <property type="molecule type" value="Genomic_DNA"/>
</dbReference>
<name>A0ABY8P9B5_9PSED</name>
<organism evidence="1 2">
    <name type="scientific">Pseudomonas viciae</name>
    <dbReference type="NCBI Taxonomy" id="2505979"/>
    <lineage>
        <taxon>Bacteria</taxon>
        <taxon>Pseudomonadati</taxon>
        <taxon>Pseudomonadota</taxon>
        <taxon>Gammaproteobacteria</taxon>
        <taxon>Pseudomonadales</taxon>
        <taxon>Pseudomonadaceae</taxon>
        <taxon>Pseudomonas</taxon>
    </lineage>
</organism>
<proteinExistence type="predicted"/>
<keyword evidence="2" id="KW-1185">Reference proteome</keyword>
<protein>
    <recommendedName>
        <fullName evidence="3">Flagellar hook-associated protein 1</fullName>
    </recommendedName>
</protein>
<sequence length="139" mass="14975">MIGSTLRSLPYVDNLRKALESGTATAGRIQVANATPEIQARLDENFRDTQRTLEQLAASSKAGSSWTTLDEKSNAVDLPNVETLSNSDASQVLNSLQHLIDIGRLEGKTINAKNGDQATDSAAVYQQWLLARVGVDAYA</sequence>
<reference evidence="1 2" key="1">
    <citation type="journal article" date="2012" name="Appl. Soil Ecol.">
        <title>Isolation and characterization of new plant growth-promoting bacterial endophytes.</title>
        <authorList>
            <person name="Rashid S."/>
            <person name="Charles T.C."/>
            <person name="Glick B.R."/>
        </authorList>
    </citation>
    <scope>NUCLEOTIDE SEQUENCE [LARGE SCALE GENOMIC DNA]</scope>
    <source>
        <strain evidence="1 2">YsS1</strain>
    </source>
</reference>
<evidence type="ECO:0008006" key="3">
    <source>
        <dbReference type="Google" id="ProtNLM"/>
    </source>
</evidence>
<accession>A0ABY8P9B5</accession>
<dbReference type="Proteomes" id="UP001227386">
    <property type="component" value="Chromosome"/>
</dbReference>